<accession>A0A135UI05</accession>
<gene>
    <name evidence="2" type="ORF">CNYM01_14144</name>
</gene>
<organism evidence="2 3">
    <name type="scientific">Colletotrichum nymphaeae SA-01</name>
    <dbReference type="NCBI Taxonomy" id="1460502"/>
    <lineage>
        <taxon>Eukaryota</taxon>
        <taxon>Fungi</taxon>
        <taxon>Dikarya</taxon>
        <taxon>Ascomycota</taxon>
        <taxon>Pezizomycotina</taxon>
        <taxon>Sordariomycetes</taxon>
        <taxon>Hypocreomycetidae</taxon>
        <taxon>Glomerellales</taxon>
        <taxon>Glomerellaceae</taxon>
        <taxon>Colletotrichum</taxon>
        <taxon>Colletotrichum acutatum species complex</taxon>
    </lineage>
</organism>
<dbReference type="Proteomes" id="UP000070054">
    <property type="component" value="Unassembled WGS sequence"/>
</dbReference>
<evidence type="ECO:0000313" key="3">
    <source>
        <dbReference type="Proteomes" id="UP000070054"/>
    </source>
</evidence>
<protein>
    <submittedName>
        <fullName evidence="2">Uncharacterized protein</fullName>
    </submittedName>
</protein>
<name>A0A135UI05_9PEZI</name>
<feature type="region of interest" description="Disordered" evidence="1">
    <location>
        <begin position="1"/>
        <end position="44"/>
    </location>
</feature>
<dbReference type="AlphaFoldDB" id="A0A135UI05"/>
<feature type="compositionally biased region" description="Basic and acidic residues" evidence="1">
    <location>
        <begin position="151"/>
        <end position="160"/>
    </location>
</feature>
<keyword evidence="3" id="KW-1185">Reference proteome</keyword>
<feature type="compositionally biased region" description="Basic and acidic residues" evidence="1">
    <location>
        <begin position="1"/>
        <end position="11"/>
    </location>
</feature>
<feature type="region of interest" description="Disordered" evidence="1">
    <location>
        <begin position="90"/>
        <end position="167"/>
    </location>
</feature>
<proteinExistence type="predicted"/>
<evidence type="ECO:0000313" key="2">
    <source>
        <dbReference type="EMBL" id="KXH60019.1"/>
    </source>
</evidence>
<feature type="compositionally biased region" description="Basic and acidic residues" evidence="1">
    <location>
        <begin position="108"/>
        <end position="129"/>
    </location>
</feature>
<sequence length="167" mass="18745">MRAEPRKDRGRCTGTETTADRGGGGGGSRSSELRRERHGHEKHSSLPYASVSLVLWLRWCFLPSIPLSMNSWPDLHAQRCYDVYDALTSDQPAEERMSPQPLLPTLPDDSREDTVARDDKQTERQHVHEAQPTSLGRHGPRRYGFIAPGNHGHEHILGRDEEGDATS</sequence>
<evidence type="ECO:0000256" key="1">
    <source>
        <dbReference type="SAM" id="MobiDB-lite"/>
    </source>
</evidence>
<feature type="compositionally biased region" description="Basic and acidic residues" evidence="1">
    <location>
        <begin position="31"/>
        <end position="44"/>
    </location>
</feature>
<reference evidence="2 3" key="1">
    <citation type="submission" date="2014-02" db="EMBL/GenBank/DDBJ databases">
        <title>The genome sequence of Colletotrichum nymphaeae SA-01.</title>
        <authorList>
            <person name="Baroncelli R."/>
            <person name="Thon M.R."/>
        </authorList>
    </citation>
    <scope>NUCLEOTIDE SEQUENCE [LARGE SCALE GENOMIC DNA]</scope>
    <source>
        <strain evidence="2 3">SA-01</strain>
    </source>
</reference>
<comment type="caution">
    <text evidence="2">The sequence shown here is derived from an EMBL/GenBank/DDBJ whole genome shotgun (WGS) entry which is preliminary data.</text>
</comment>
<dbReference type="EMBL" id="JEMN01000561">
    <property type="protein sequence ID" value="KXH60019.1"/>
    <property type="molecule type" value="Genomic_DNA"/>
</dbReference>